<evidence type="ECO:0000313" key="10">
    <source>
        <dbReference type="Proteomes" id="UP000001916"/>
    </source>
</evidence>
<dbReference type="PROSITE" id="PS50110">
    <property type="entry name" value="RESPONSE_REGULATORY"/>
    <property type="match status" value="1"/>
</dbReference>
<keyword evidence="3 6" id="KW-0238">DNA-binding</keyword>
<evidence type="ECO:0000259" key="7">
    <source>
        <dbReference type="PROSITE" id="PS50110"/>
    </source>
</evidence>
<dbReference type="InterPro" id="IPR011006">
    <property type="entry name" value="CheY-like_superfamily"/>
</dbReference>
<evidence type="ECO:0000259" key="8">
    <source>
        <dbReference type="PROSITE" id="PS51755"/>
    </source>
</evidence>
<evidence type="ECO:0000256" key="6">
    <source>
        <dbReference type="PROSITE-ProRule" id="PRU01091"/>
    </source>
</evidence>
<dbReference type="PROSITE" id="PS51755">
    <property type="entry name" value="OMPR_PHOB"/>
    <property type="match status" value="1"/>
</dbReference>
<dbReference type="STRING" id="526227.Mesil_2802"/>
<feature type="DNA-binding region" description="OmpR/PhoB-type" evidence="6">
    <location>
        <begin position="122"/>
        <end position="218"/>
    </location>
</feature>
<keyword evidence="2" id="KW-0805">Transcription regulation</keyword>
<dbReference type="Gene3D" id="3.40.50.2300">
    <property type="match status" value="1"/>
</dbReference>
<evidence type="ECO:0000256" key="2">
    <source>
        <dbReference type="ARBA" id="ARBA00023015"/>
    </source>
</evidence>
<reference evidence="9 10" key="1">
    <citation type="journal article" date="2010" name="Stand. Genomic Sci.">
        <title>Complete genome sequence of Meiothermus silvanus type strain (VI-R2).</title>
        <authorList>
            <person name="Sikorski J."/>
            <person name="Tindall B.J."/>
            <person name="Lowry S."/>
            <person name="Lucas S."/>
            <person name="Nolan M."/>
            <person name="Copeland A."/>
            <person name="Glavina Del Rio T."/>
            <person name="Tice H."/>
            <person name="Cheng J.F."/>
            <person name="Han C."/>
            <person name="Pitluck S."/>
            <person name="Liolios K."/>
            <person name="Ivanova N."/>
            <person name="Mavromatis K."/>
            <person name="Mikhailova N."/>
            <person name="Pati A."/>
            <person name="Goodwin L."/>
            <person name="Chen A."/>
            <person name="Palaniappan K."/>
            <person name="Land M."/>
            <person name="Hauser L."/>
            <person name="Chang Y.J."/>
            <person name="Jeffries C.D."/>
            <person name="Rohde M."/>
            <person name="Goker M."/>
            <person name="Woyke T."/>
            <person name="Bristow J."/>
            <person name="Eisen J.A."/>
            <person name="Markowitz V."/>
            <person name="Hugenholtz P."/>
            <person name="Kyrpides N.C."/>
            <person name="Klenk H.P."/>
            <person name="Lapidus A."/>
        </authorList>
    </citation>
    <scope>NUCLEOTIDE SEQUENCE [LARGE SCALE GENOMIC DNA]</scope>
    <source>
        <strain evidence="10">ATCC 700542 / DSM 9946 / VI-R2</strain>
    </source>
</reference>
<dbReference type="Pfam" id="PF00072">
    <property type="entry name" value="Response_reg"/>
    <property type="match status" value="1"/>
</dbReference>
<dbReference type="InterPro" id="IPR001867">
    <property type="entry name" value="OmpR/PhoB-type_DNA-bd"/>
</dbReference>
<dbReference type="KEGG" id="msv:Mesil_2802"/>
<dbReference type="OrthoDB" id="24946at2"/>
<dbReference type="PANTHER" id="PTHR48111:SF4">
    <property type="entry name" value="DNA-BINDING DUAL TRANSCRIPTIONAL REGULATOR OMPR"/>
    <property type="match status" value="1"/>
</dbReference>
<dbReference type="InterPro" id="IPR039420">
    <property type="entry name" value="WalR-like"/>
</dbReference>
<proteinExistence type="predicted"/>
<dbReference type="GO" id="GO:0032993">
    <property type="term" value="C:protein-DNA complex"/>
    <property type="evidence" value="ECO:0007669"/>
    <property type="project" value="TreeGrafter"/>
</dbReference>
<dbReference type="EMBL" id="CP002042">
    <property type="protein sequence ID" value="ADH64646.1"/>
    <property type="molecule type" value="Genomic_DNA"/>
</dbReference>
<keyword evidence="1 5" id="KW-0597">Phosphoprotein</keyword>
<dbReference type="CDD" id="cd17574">
    <property type="entry name" value="REC_OmpR"/>
    <property type="match status" value="1"/>
</dbReference>
<evidence type="ECO:0000256" key="4">
    <source>
        <dbReference type="ARBA" id="ARBA00023163"/>
    </source>
</evidence>
<dbReference type="InterPro" id="IPR001789">
    <property type="entry name" value="Sig_transdc_resp-reg_receiver"/>
</dbReference>
<dbReference type="GO" id="GO:0006355">
    <property type="term" value="P:regulation of DNA-templated transcription"/>
    <property type="evidence" value="ECO:0007669"/>
    <property type="project" value="InterPro"/>
</dbReference>
<keyword evidence="10" id="KW-1185">Reference proteome</keyword>
<feature type="domain" description="Response regulatory" evidence="7">
    <location>
        <begin position="4"/>
        <end position="116"/>
    </location>
</feature>
<evidence type="ECO:0000256" key="1">
    <source>
        <dbReference type="ARBA" id="ARBA00022553"/>
    </source>
</evidence>
<accession>D7BCR3</accession>
<dbReference type="SMART" id="SM00862">
    <property type="entry name" value="Trans_reg_C"/>
    <property type="match status" value="1"/>
</dbReference>
<organism evidence="9 10">
    <name type="scientific">Allomeiothermus silvanus (strain ATCC 700542 / DSM 9946 / NBRC 106475 / NCIMB 13440 / VI-R2)</name>
    <name type="common">Thermus silvanus</name>
    <dbReference type="NCBI Taxonomy" id="526227"/>
    <lineage>
        <taxon>Bacteria</taxon>
        <taxon>Thermotogati</taxon>
        <taxon>Deinococcota</taxon>
        <taxon>Deinococci</taxon>
        <taxon>Thermales</taxon>
        <taxon>Thermaceae</taxon>
        <taxon>Allomeiothermus</taxon>
    </lineage>
</organism>
<dbReference type="GO" id="GO:0000976">
    <property type="term" value="F:transcription cis-regulatory region binding"/>
    <property type="evidence" value="ECO:0007669"/>
    <property type="project" value="TreeGrafter"/>
</dbReference>
<protein>
    <submittedName>
        <fullName evidence="9">Two component transcriptional regulator, winged helix family</fullName>
    </submittedName>
</protein>
<dbReference type="GO" id="GO:0000156">
    <property type="term" value="F:phosphorelay response regulator activity"/>
    <property type="evidence" value="ECO:0007669"/>
    <property type="project" value="TreeGrafter"/>
</dbReference>
<dbReference type="SUPFAM" id="SSF52172">
    <property type="entry name" value="CheY-like"/>
    <property type="match status" value="1"/>
</dbReference>
<dbReference type="SMART" id="SM00448">
    <property type="entry name" value="REC"/>
    <property type="match status" value="1"/>
</dbReference>
<dbReference type="Gene3D" id="1.10.10.10">
    <property type="entry name" value="Winged helix-like DNA-binding domain superfamily/Winged helix DNA-binding domain"/>
    <property type="match status" value="1"/>
</dbReference>
<dbReference type="AlphaFoldDB" id="D7BCR3"/>
<dbReference type="eggNOG" id="COG0745">
    <property type="taxonomic scope" value="Bacteria"/>
</dbReference>
<dbReference type="HOGENOM" id="CLU_000445_30_1_0"/>
<evidence type="ECO:0000256" key="3">
    <source>
        <dbReference type="ARBA" id="ARBA00023125"/>
    </source>
</evidence>
<feature type="domain" description="OmpR/PhoB-type" evidence="8">
    <location>
        <begin position="122"/>
        <end position="218"/>
    </location>
</feature>
<dbReference type="InterPro" id="IPR036388">
    <property type="entry name" value="WH-like_DNA-bd_sf"/>
</dbReference>
<dbReference type="Gene3D" id="6.10.250.690">
    <property type="match status" value="1"/>
</dbReference>
<dbReference type="CDD" id="cd00383">
    <property type="entry name" value="trans_reg_C"/>
    <property type="match status" value="1"/>
</dbReference>
<dbReference type="PANTHER" id="PTHR48111">
    <property type="entry name" value="REGULATOR OF RPOS"/>
    <property type="match status" value="1"/>
</dbReference>
<dbReference type="GO" id="GO:0005829">
    <property type="term" value="C:cytosol"/>
    <property type="evidence" value="ECO:0007669"/>
    <property type="project" value="TreeGrafter"/>
</dbReference>
<sequence>MPAKVLVVEDDPGIRMLVATTLQSAGLAVLEARDGVEAMDFIPEADLVVLDVGLPRQSGWEVLEAIRQNFGQLPVLMLTGHSDETNRVRGLESGADDYLTKPFSVRELAARVKALLRRSGRLGLIVMGSLKLSPGSREAWLDNDTLHLTPLEFDLLMTLAQAPGRIFSREELLVRHWGAEYEGTERVVDIYIGRLRKKLLTESDRLETVWGQGYRLRSD</sequence>
<name>D7BCR3_ALLS1</name>
<keyword evidence="4" id="KW-0804">Transcription</keyword>
<dbReference type="RefSeq" id="WP_013159180.1">
    <property type="nucleotide sequence ID" value="NC_014212.1"/>
</dbReference>
<dbReference type="Pfam" id="PF00486">
    <property type="entry name" value="Trans_reg_C"/>
    <property type="match status" value="1"/>
</dbReference>
<feature type="modified residue" description="4-aspartylphosphate" evidence="5">
    <location>
        <position position="51"/>
    </location>
</feature>
<evidence type="ECO:0000313" key="9">
    <source>
        <dbReference type="EMBL" id="ADH64646.1"/>
    </source>
</evidence>
<gene>
    <name evidence="9" type="ordered locus">Mesil_2802</name>
</gene>
<dbReference type="Proteomes" id="UP000001916">
    <property type="component" value="Chromosome"/>
</dbReference>
<evidence type="ECO:0000256" key="5">
    <source>
        <dbReference type="PROSITE-ProRule" id="PRU00169"/>
    </source>
</evidence>